<evidence type="ECO:0000313" key="2">
    <source>
        <dbReference type="WBParaSite" id="SPAL_0000509500.1"/>
    </source>
</evidence>
<keyword evidence="1" id="KW-1185">Reference proteome</keyword>
<evidence type="ECO:0000313" key="1">
    <source>
        <dbReference type="Proteomes" id="UP000046392"/>
    </source>
</evidence>
<accession>A0A0N5BGJ2</accession>
<sequence>MLRTIKSFLNYVYELIFGENPNKKKKKYVYDTEYNEYQRAFASGEYYEDEYGNQYSAGEEECYAPYYYASDNSGYHSPSANKRNQLRKRRIRRKKIFKKPPFIVTDNL</sequence>
<dbReference type="WBParaSite" id="SPAL_0000509500.1">
    <property type="protein sequence ID" value="SPAL_0000509500.1"/>
    <property type="gene ID" value="SPAL_0000509500"/>
</dbReference>
<dbReference type="Proteomes" id="UP000046392">
    <property type="component" value="Unplaced"/>
</dbReference>
<protein>
    <submittedName>
        <fullName evidence="2">Uncharacterized protein</fullName>
    </submittedName>
</protein>
<reference evidence="2" key="1">
    <citation type="submission" date="2017-02" db="UniProtKB">
        <authorList>
            <consortium name="WormBaseParasite"/>
        </authorList>
    </citation>
    <scope>IDENTIFICATION</scope>
</reference>
<dbReference type="AlphaFoldDB" id="A0A0N5BGJ2"/>
<name>A0A0N5BGJ2_STREA</name>
<proteinExistence type="predicted"/>
<organism evidence="1 2">
    <name type="scientific">Strongyloides papillosus</name>
    <name type="common">Intestinal threadworm</name>
    <dbReference type="NCBI Taxonomy" id="174720"/>
    <lineage>
        <taxon>Eukaryota</taxon>
        <taxon>Metazoa</taxon>
        <taxon>Ecdysozoa</taxon>
        <taxon>Nematoda</taxon>
        <taxon>Chromadorea</taxon>
        <taxon>Rhabditida</taxon>
        <taxon>Tylenchina</taxon>
        <taxon>Panagrolaimomorpha</taxon>
        <taxon>Strongyloidoidea</taxon>
        <taxon>Strongyloididae</taxon>
        <taxon>Strongyloides</taxon>
    </lineage>
</organism>